<reference evidence="1 2" key="1">
    <citation type="submission" date="2012-05" db="EMBL/GenBank/DDBJ databases">
        <title>The Genome Sequence of Sutterella wadsworthensis 2_1_59BFAA.</title>
        <authorList>
            <consortium name="The Broad Institute Genome Sequencing Platform"/>
            <person name="Earl A."/>
            <person name="Ward D."/>
            <person name="Feldgarden M."/>
            <person name="Gevers D."/>
            <person name="Daigneault M."/>
            <person name="Strauss J."/>
            <person name="Allen-Vercoe E."/>
            <person name="Walker B."/>
            <person name="Young S.K."/>
            <person name="Zeng Q."/>
            <person name="Gargeya S."/>
            <person name="Fitzgerald M."/>
            <person name="Haas B."/>
            <person name="Abouelleil A."/>
            <person name="Alvarado L."/>
            <person name="Arachchi H.M."/>
            <person name="Berlin A.M."/>
            <person name="Chapman S.B."/>
            <person name="Goldberg J."/>
            <person name="Griggs A."/>
            <person name="Gujja S."/>
            <person name="Hansen M."/>
            <person name="Howarth C."/>
            <person name="Imamovic A."/>
            <person name="Larimer J."/>
            <person name="McCowen C."/>
            <person name="Montmayeur A."/>
            <person name="Murphy C."/>
            <person name="Neiman D."/>
            <person name="Pearson M."/>
            <person name="Priest M."/>
            <person name="Roberts A."/>
            <person name="Saif S."/>
            <person name="Shea T."/>
            <person name="Sisk P."/>
            <person name="Sykes S."/>
            <person name="Wortman J."/>
            <person name="Nusbaum C."/>
            <person name="Birren B."/>
        </authorList>
    </citation>
    <scope>NUCLEOTIDE SEQUENCE [LARGE SCALE GENOMIC DNA]</scope>
    <source>
        <strain evidence="1 2">2_1_59BFAA</strain>
    </source>
</reference>
<dbReference type="HOGENOM" id="CLU_2588419_0_0_4"/>
<keyword evidence="2" id="KW-1185">Reference proteome</keyword>
<evidence type="ECO:0000313" key="2">
    <source>
        <dbReference type="Proteomes" id="UP000005835"/>
    </source>
</evidence>
<proteinExistence type="predicted"/>
<dbReference type="EMBL" id="ADMG01000031">
    <property type="protein sequence ID" value="EKB31210.1"/>
    <property type="molecule type" value="Genomic_DNA"/>
</dbReference>
<dbReference type="AlphaFoldDB" id="K1JHU5"/>
<organism evidence="1 2">
    <name type="scientific">Sutterella wadsworthensis 2_1_59BFAA</name>
    <dbReference type="NCBI Taxonomy" id="742823"/>
    <lineage>
        <taxon>Bacteria</taxon>
        <taxon>Pseudomonadati</taxon>
        <taxon>Pseudomonadota</taxon>
        <taxon>Betaproteobacteria</taxon>
        <taxon>Burkholderiales</taxon>
        <taxon>Sutterellaceae</taxon>
        <taxon>Sutterella</taxon>
    </lineage>
</organism>
<protein>
    <submittedName>
        <fullName evidence="1">Uncharacterized protein</fullName>
    </submittedName>
</protein>
<comment type="caution">
    <text evidence="1">The sequence shown here is derived from an EMBL/GenBank/DDBJ whole genome shotgun (WGS) entry which is preliminary data.</text>
</comment>
<dbReference type="Proteomes" id="UP000005835">
    <property type="component" value="Unassembled WGS sequence"/>
</dbReference>
<dbReference type="PATRIC" id="fig|742823.3.peg.1298"/>
<name>K1JHU5_9BURK</name>
<accession>K1JHU5</accession>
<gene>
    <name evidence="1" type="ORF">HMPREF9465_01315</name>
</gene>
<evidence type="ECO:0000313" key="1">
    <source>
        <dbReference type="EMBL" id="EKB31210.1"/>
    </source>
</evidence>
<dbReference type="STRING" id="742823.HMPREF9465_01315"/>
<sequence>MFEFENICFRSARVFPVTPLQTNAAGIEEHHWSRKMPECRIEALALARQPLNEIEAMLALTSVTSASSSTSSSTSTRGSL</sequence>